<evidence type="ECO:0000313" key="2">
    <source>
        <dbReference type="Proteomes" id="UP001054945"/>
    </source>
</evidence>
<sequence length="88" mass="10150">MATVELRLQRSEEGTVQTLKRKKKKKSTERVFPYKRIDNTNRGLTYAPLLKKKVKRNLSLIGSDWLETCYGRSTQILSLHATPCLVTI</sequence>
<gene>
    <name evidence="1" type="ORF">CEXT_350801</name>
</gene>
<protein>
    <submittedName>
        <fullName evidence="1">Uncharacterized protein</fullName>
    </submittedName>
</protein>
<dbReference type="AlphaFoldDB" id="A0AAV4VZ97"/>
<name>A0AAV4VZ97_CAEEX</name>
<accession>A0AAV4VZ97</accession>
<evidence type="ECO:0000313" key="1">
    <source>
        <dbReference type="EMBL" id="GIY75772.1"/>
    </source>
</evidence>
<keyword evidence="2" id="KW-1185">Reference proteome</keyword>
<dbReference type="EMBL" id="BPLR01015385">
    <property type="protein sequence ID" value="GIY75772.1"/>
    <property type="molecule type" value="Genomic_DNA"/>
</dbReference>
<organism evidence="1 2">
    <name type="scientific">Caerostris extrusa</name>
    <name type="common">Bark spider</name>
    <name type="synonym">Caerostris bankana</name>
    <dbReference type="NCBI Taxonomy" id="172846"/>
    <lineage>
        <taxon>Eukaryota</taxon>
        <taxon>Metazoa</taxon>
        <taxon>Ecdysozoa</taxon>
        <taxon>Arthropoda</taxon>
        <taxon>Chelicerata</taxon>
        <taxon>Arachnida</taxon>
        <taxon>Araneae</taxon>
        <taxon>Araneomorphae</taxon>
        <taxon>Entelegynae</taxon>
        <taxon>Araneoidea</taxon>
        <taxon>Araneidae</taxon>
        <taxon>Caerostris</taxon>
    </lineage>
</organism>
<comment type="caution">
    <text evidence="1">The sequence shown here is derived from an EMBL/GenBank/DDBJ whole genome shotgun (WGS) entry which is preliminary data.</text>
</comment>
<dbReference type="Proteomes" id="UP001054945">
    <property type="component" value="Unassembled WGS sequence"/>
</dbReference>
<proteinExistence type="predicted"/>
<reference evidence="1 2" key="1">
    <citation type="submission" date="2021-06" db="EMBL/GenBank/DDBJ databases">
        <title>Caerostris extrusa draft genome.</title>
        <authorList>
            <person name="Kono N."/>
            <person name="Arakawa K."/>
        </authorList>
    </citation>
    <scope>NUCLEOTIDE SEQUENCE [LARGE SCALE GENOMIC DNA]</scope>
</reference>